<evidence type="ECO:0000313" key="2">
    <source>
        <dbReference type="Proteomes" id="UP000033423"/>
    </source>
</evidence>
<dbReference type="Proteomes" id="UP000033423">
    <property type="component" value="Unassembled WGS sequence"/>
</dbReference>
<dbReference type="AlphaFoldDB" id="A0A0F3GXX7"/>
<organism evidence="1 2">
    <name type="scientific">Candidatus Magnetobacterium bavaricum</name>
    <dbReference type="NCBI Taxonomy" id="29290"/>
    <lineage>
        <taxon>Bacteria</taxon>
        <taxon>Pseudomonadati</taxon>
        <taxon>Nitrospirota</taxon>
        <taxon>Thermodesulfovibrionia</taxon>
        <taxon>Thermodesulfovibrionales</taxon>
        <taxon>Candidatus Magnetobacteriaceae</taxon>
        <taxon>Candidatus Magnetobacterium</taxon>
    </lineage>
</organism>
<dbReference type="EMBL" id="LACI01000478">
    <property type="protein sequence ID" value="KJU86730.1"/>
    <property type="molecule type" value="Genomic_DNA"/>
</dbReference>
<sequence>MSFLPQSIEGEYCSIVAYGYPLLNAHSTVVGLYLSRLTQSVDKNKQAGFTGRAVEKTRRNLRRMYV</sequence>
<keyword evidence="2" id="KW-1185">Reference proteome</keyword>
<reference evidence="1 2" key="1">
    <citation type="submission" date="2015-02" db="EMBL/GenBank/DDBJ databases">
        <title>Single-cell genomics of uncultivated deep-branching MTB reveals a conserved set of magnetosome genes.</title>
        <authorList>
            <person name="Kolinko S."/>
            <person name="Richter M."/>
            <person name="Glockner F.O."/>
            <person name="Brachmann A."/>
            <person name="Schuler D."/>
        </authorList>
    </citation>
    <scope>NUCLEOTIDE SEQUENCE [LARGE SCALE GENOMIC DNA]</scope>
    <source>
        <strain evidence="1">TM-1</strain>
    </source>
</reference>
<name>A0A0F3GXX7_9BACT</name>
<comment type="caution">
    <text evidence="1">The sequence shown here is derived from an EMBL/GenBank/DDBJ whole genome shotgun (WGS) entry which is preliminary data.</text>
</comment>
<protein>
    <submittedName>
        <fullName evidence="1">Uncharacterized protein</fullName>
    </submittedName>
</protein>
<gene>
    <name evidence="1" type="ORF">MBAV_001075</name>
</gene>
<evidence type="ECO:0000313" key="1">
    <source>
        <dbReference type="EMBL" id="KJU86730.1"/>
    </source>
</evidence>
<proteinExistence type="predicted"/>
<accession>A0A0F3GXX7</accession>